<comment type="caution">
    <text evidence="1">The sequence shown here is derived from an EMBL/GenBank/DDBJ whole genome shotgun (WGS) entry which is preliminary data.</text>
</comment>
<proteinExistence type="predicted"/>
<dbReference type="EMBL" id="JAASQJ010000006">
    <property type="protein sequence ID" value="NIJ55766.1"/>
    <property type="molecule type" value="Genomic_DNA"/>
</dbReference>
<dbReference type="Pfam" id="PF26622">
    <property type="entry name" value="DUF8199"/>
    <property type="match status" value="1"/>
</dbReference>
<accession>A0ABX0URZ9</accession>
<dbReference type="InterPro" id="IPR058512">
    <property type="entry name" value="DUF8199"/>
</dbReference>
<dbReference type="RefSeq" id="WP_167276125.1">
    <property type="nucleotide sequence ID" value="NZ_JAASQJ010000006.1"/>
</dbReference>
<reference evidence="1 2" key="1">
    <citation type="submission" date="2020-03" db="EMBL/GenBank/DDBJ databases">
        <title>Genomic Encyclopedia of Type Strains, Phase IV (KMG-IV): sequencing the most valuable type-strain genomes for metagenomic binning, comparative biology and taxonomic classification.</title>
        <authorList>
            <person name="Goeker M."/>
        </authorList>
    </citation>
    <scope>NUCLEOTIDE SEQUENCE [LARGE SCALE GENOMIC DNA]</scope>
    <source>
        <strain evidence="1 2">DSM 102865</strain>
    </source>
</reference>
<evidence type="ECO:0000313" key="2">
    <source>
        <dbReference type="Proteomes" id="UP001179181"/>
    </source>
</evidence>
<dbReference type="NCBIfam" id="NF047658">
    <property type="entry name" value="HYC_CC_PP"/>
    <property type="match status" value="1"/>
</dbReference>
<name>A0ABX0URZ9_9BACT</name>
<sequence length="150" mass="16872">MKNNFHRSITIFMAFLVLLSSTGFALIEHECMMKGKLVKLLQEGKSASESSSCCAKSRELKEFKGIFLKKTDCCKESQKFEKLDVTSSGTQVNATLLKVFADIIPWSVKSYAFIQAEWILPSAKLISPDISFSSMLHGRSLRCFIQSFII</sequence>
<evidence type="ECO:0000313" key="1">
    <source>
        <dbReference type="EMBL" id="NIJ55766.1"/>
    </source>
</evidence>
<organism evidence="1 2">
    <name type="scientific">Dyadobacter arcticus</name>
    <dbReference type="NCBI Taxonomy" id="1078754"/>
    <lineage>
        <taxon>Bacteria</taxon>
        <taxon>Pseudomonadati</taxon>
        <taxon>Bacteroidota</taxon>
        <taxon>Cytophagia</taxon>
        <taxon>Cytophagales</taxon>
        <taxon>Spirosomataceae</taxon>
        <taxon>Dyadobacter</taxon>
    </lineage>
</organism>
<dbReference type="InterPro" id="IPR058060">
    <property type="entry name" value="HYC_CC_PP"/>
</dbReference>
<protein>
    <submittedName>
        <fullName evidence="1">Uncharacterized protein</fullName>
    </submittedName>
</protein>
<keyword evidence="2" id="KW-1185">Reference proteome</keyword>
<dbReference type="Proteomes" id="UP001179181">
    <property type="component" value="Unassembled WGS sequence"/>
</dbReference>
<gene>
    <name evidence="1" type="ORF">FHS68_004959</name>
</gene>